<dbReference type="PROSITE" id="PS51125">
    <property type="entry name" value="NHL"/>
    <property type="match status" value="2"/>
</dbReference>
<dbReference type="PANTHER" id="PTHR24104:SF25">
    <property type="entry name" value="PROTEIN LIN-41"/>
    <property type="match status" value="1"/>
</dbReference>
<feature type="compositionally biased region" description="Basic and acidic residues" evidence="3">
    <location>
        <begin position="554"/>
        <end position="564"/>
    </location>
</feature>
<feature type="repeat" description="NHL" evidence="2">
    <location>
        <begin position="642"/>
        <end position="672"/>
    </location>
</feature>
<dbReference type="SUPFAM" id="SSF101898">
    <property type="entry name" value="NHL repeat"/>
    <property type="match status" value="1"/>
</dbReference>
<evidence type="ECO:0000256" key="3">
    <source>
        <dbReference type="SAM" id="MobiDB-lite"/>
    </source>
</evidence>
<evidence type="ECO:0000313" key="4">
    <source>
        <dbReference type="EMBL" id="RUS80170.1"/>
    </source>
</evidence>
<feature type="region of interest" description="Disordered" evidence="3">
    <location>
        <begin position="236"/>
        <end position="263"/>
    </location>
</feature>
<evidence type="ECO:0000256" key="1">
    <source>
        <dbReference type="ARBA" id="ARBA00022737"/>
    </source>
</evidence>
<sequence>MSIKSELKVLLKDSYAVINELQTAADIANVKKELIKQSHQTIDRLTELSIYLHEIVDSFSMRAKDTVDTITSCKIKTLDGHSVELLQCLEYLSKMCVITEDLLKLQDNSAEFLDFAPKFKQELSTGLRDCKDLNQIDYGMFASLDLEIDTSWLFKTHFLSIISKSSQTGSHSELCTFGFEDVGNSKNFTCQMSNNGTGVETDSGHASPSHEREIKCETDSFLHQNALGSIPEEFEEQMETSFHKSELNKTSDNDRRSASQANCNQSYSLKVGKSPKVHNMQDVTLEEDLLTESLESMKIVNGKRNGTGSANKTISCHRNQSEYSASGKDRELSCVDFGDHQSMSKSDVKENSDRPEENNLVGPAFKSSNYDSDMPTCSRGISDNMNKEFVAECDPYKKIAPNIPTKTQMQNGTISSKEKRIDETLLHQAPKLESCVSETTETIEKVHSLSPQRVSATAIPEDEAKPHINMLDKLKPLLTKCSQNADGALSRRDSESLDALCEGLPPSGPRSRGDILGLESKSVSSTPKISDNQEGEVATYPSKKIESASGNLQSREEITGKDNQKNQAQMIHSQINPNTIPDISKPTMVPLFGKVGLETQFDTATPLDMFFNLESAMIWNKQGMAEINAVFKEKITGDSCAFKFPIGCCLLKDGRLVVADTGNHVVKILRRNKLLKTIGKDDGITFLRPSAVASDSNDNLYIKDDICVQIFNSEGNRTKTIGMQIFKFPFGIALANVPERGPALFVLETNVRCPKLFRYLIREDKLQSCEYQPALRFGSARSKLRFFAIHKDKVLASDLGASTMYLSDLYGQALRRFGSIGYQNGQFVEPSGVTVDRNGYWLVADSRNDRVQVFSNEGDFVGHIKFSQPIRRPSGIHLSSDGTLYVINFIDHCIHVYSLRK</sequence>
<dbReference type="GO" id="GO:0043161">
    <property type="term" value="P:proteasome-mediated ubiquitin-dependent protein catabolic process"/>
    <property type="evidence" value="ECO:0007669"/>
    <property type="project" value="TreeGrafter"/>
</dbReference>
<feature type="compositionally biased region" description="Basic and acidic residues" evidence="3">
    <location>
        <begin position="346"/>
        <end position="357"/>
    </location>
</feature>
<reference evidence="4 5" key="1">
    <citation type="submission" date="2019-01" db="EMBL/GenBank/DDBJ databases">
        <title>A draft genome assembly of the solar-powered sea slug Elysia chlorotica.</title>
        <authorList>
            <person name="Cai H."/>
            <person name="Li Q."/>
            <person name="Fang X."/>
            <person name="Li J."/>
            <person name="Curtis N.E."/>
            <person name="Altenburger A."/>
            <person name="Shibata T."/>
            <person name="Feng M."/>
            <person name="Maeda T."/>
            <person name="Schwartz J.A."/>
            <person name="Shigenobu S."/>
            <person name="Lundholm N."/>
            <person name="Nishiyama T."/>
            <person name="Yang H."/>
            <person name="Hasebe M."/>
            <person name="Li S."/>
            <person name="Pierce S.K."/>
            <person name="Wang J."/>
        </authorList>
    </citation>
    <scope>NUCLEOTIDE SEQUENCE [LARGE SCALE GENOMIC DNA]</scope>
    <source>
        <strain evidence="4">EC2010</strain>
        <tissue evidence="4">Whole organism of an adult</tissue>
    </source>
</reference>
<dbReference type="AlphaFoldDB" id="A0A3S1A197"/>
<evidence type="ECO:0000313" key="5">
    <source>
        <dbReference type="Proteomes" id="UP000271974"/>
    </source>
</evidence>
<gene>
    <name evidence="4" type="ORF">EGW08_012059</name>
</gene>
<feature type="compositionally biased region" description="Polar residues" evidence="3">
    <location>
        <begin position="304"/>
        <end position="324"/>
    </location>
</feature>
<evidence type="ECO:0000256" key="2">
    <source>
        <dbReference type="PROSITE-ProRule" id="PRU00504"/>
    </source>
</evidence>
<keyword evidence="1" id="KW-0677">Repeat</keyword>
<feature type="repeat" description="NHL" evidence="2">
    <location>
        <begin position="814"/>
        <end position="857"/>
    </location>
</feature>
<feature type="compositionally biased region" description="Basic and acidic residues" evidence="3">
    <location>
        <begin position="241"/>
        <end position="257"/>
    </location>
</feature>
<proteinExistence type="predicted"/>
<dbReference type="PANTHER" id="PTHR24104">
    <property type="entry name" value="E3 UBIQUITIN-PROTEIN LIGASE NHLRC1-RELATED"/>
    <property type="match status" value="1"/>
</dbReference>
<feature type="compositionally biased region" description="Basic and acidic residues" evidence="3">
    <location>
        <begin position="327"/>
        <end position="339"/>
    </location>
</feature>
<dbReference type="InterPro" id="IPR001258">
    <property type="entry name" value="NHL_repeat"/>
</dbReference>
<dbReference type="InterPro" id="IPR050952">
    <property type="entry name" value="TRIM-NHL_E3_ligases"/>
</dbReference>
<feature type="region of interest" description="Disordered" evidence="3">
    <location>
        <begin position="301"/>
        <end position="367"/>
    </location>
</feature>
<keyword evidence="5" id="KW-1185">Reference proteome</keyword>
<feature type="compositionally biased region" description="Polar residues" evidence="3">
    <location>
        <begin position="521"/>
        <end position="532"/>
    </location>
</feature>
<dbReference type="GO" id="GO:0061630">
    <property type="term" value="F:ubiquitin protein ligase activity"/>
    <property type="evidence" value="ECO:0007669"/>
    <property type="project" value="TreeGrafter"/>
</dbReference>
<protein>
    <recommendedName>
        <fullName evidence="6">SMP-30/Gluconolactonase/LRE-like region domain-containing protein</fullName>
    </recommendedName>
</protein>
<dbReference type="GO" id="GO:0000209">
    <property type="term" value="P:protein polyubiquitination"/>
    <property type="evidence" value="ECO:0007669"/>
    <property type="project" value="TreeGrafter"/>
</dbReference>
<dbReference type="Gene3D" id="2.120.10.30">
    <property type="entry name" value="TolB, C-terminal domain"/>
    <property type="match status" value="2"/>
</dbReference>
<dbReference type="GO" id="GO:0008270">
    <property type="term" value="F:zinc ion binding"/>
    <property type="evidence" value="ECO:0007669"/>
    <property type="project" value="UniProtKB-KW"/>
</dbReference>
<name>A0A3S1A197_ELYCH</name>
<dbReference type="InterPro" id="IPR011042">
    <property type="entry name" value="6-blade_b-propeller_TolB-like"/>
</dbReference>
<feature type="region of interest" description="Disordered" evidence="3">
    <location>
        <begin position="489"/>
        <end position="567"/>
    </location>
</feature>
<dbReference type="STRING" id="188477.A0A3S1A197"/>
<evidence type="ECO:0008006" key="6">
    <source>
        <dbReference type="Google" id="ProtNLM"/>
    </source>
</evidence>
<dbReference type="OrthoDB" id="342730at2759"/>
<accession>A0A3S1A197</accession>
<organism evidence="4 5">
    <name type="scientific">Elysia chlorotica</name>
    <name type="common">Eastern emerald elysia</name>
    <name type="synonym">Sea slug</name>
    <dbReference type="NCBI Taxonomy" id="188477"/>
    <lineage>
        <taxon>Eukaryota</taxon>
        <taxon>Metazoa</taxon>
        <taxon>Spiralia</taxon>
        <taxon>Lophotrochozoa</taxon>
        <taxon>Mollusca</taxon>
        <taxon>Gastropoda</taxon>
        <taxon>Heterobranchia</taxon>
        <taxon>Euthyneura</taxon>
        <taxon>Panpulmonata</taxon>
        <taxon>Sacoglossa</taxon>
        <taxon>Placobranchoidea</taxon>
        <taxon>Plakobranchidae</taxon>
        <taxon>Elysia</taxon>
    </lineage>
</organism>
<dbReference type="Proteomes" id="UP000271974">
    <property type="component" value="Unassembled WGS sequence"/>
</dbReference>
<comment type="caution">
    <text evidence="4">The sequence shown here is derived from an EMBL/GenBank/DDBJ whole genome shotgun (WGS) entry which is preliminary data.</text>
</comment>
<dbReference type="EMBL" id="RQTK01000407">
    <property type="protein sequence ID" value="RUS80170.1"/>
    <property type="molecule type" value="Genomic_DNA"/>
</dbReference>